<accession>A0ABX7FAZ1</accession>
<name>A0ABX7FAZ1_9RHOB</name>
<evidence type="ECO:0000313" key="2">
    <source>
        <dbReference type="EMBL" id="QRF67274.1"/>
    </source>
</evidence>
<dbReference type="Proteomes" id="UP000596387">
    <property type="component" value="Chromosome"/>
</dbReference>
<sequence length="208" mass="23460">MRALTDGLLFHPGGTTAADVLNRMADGTTNYNLDDPFKPALDETLDELDDVRRKIQETRARLAGLESAEDRLTARYKEQQAAKDRFAETGEIDPVLLPSVEALAEAEEAKQREEIKSAEAEEFVLSDDLKEAGWKADKTLRVTDTEIIVTIRKKRTDAPVDVEGVKKRIAKVVENAMQPFCVDDSRYRRVLRERIARRPQQPKGPPDD</sequence>
<keyword evidence="3" id="KW-1185">Reference proteome</keyword>
<proteinExistence type="predicted"/>
<feature type="coiled-coil region" evidence="1">
    <location>
        <begin position="41"/>
        <end position="123"/>
    </location>
</feature>
<reference evidence="2 3" key="1">
    <citation type="submission" date="2019-12" db="EMBL/GenBank/DDBJ databases">
        <title>Complete Genome Sequence of a Quorum-Sensing Bacterium,Rhodobacteraceae bacterium C31, Isolated from a marine microalgae symbiotic bacteria.</title>
        <authorList>
            <person name="Zhang Y."/>
        </authorList>
    </citation>
    <scope>NUCLEOTIDE SEQUENCE [LARGE SCALE GENOMIC DNA]</scope>
    <source>
        <strain evidence="2 3">C31</strain>
    </source>
</reference>
<organism evidence="2 3">
    <name type="scientific">Ponticoccus alexandrii</name>
    <dbReference type="NCBI Taxonomy" id="1943633"/>
    <lineage>
        <taxon>Bacteria</taxon>
        <taxon>Pseudomonadati</taxon>
        <taxon>Pseudomonadota</taxon>
        <taxon>Alphaproteobacteria</taxon>
        <taxon>Rhodobacterales</taxon>
        <taxon>Roseobacteraceae</taxon>
        <taxon>Ponticoccus</taxon>
    </lineage>
</organism>
<keyword evidence="1" id="KW-0175">Coiled coil</keyword>
<dbReference type="RefSeq" id="WP_023848381.1">
    <property type="nucleotide sequence ID" value="NZ_CP047166.1"/>
</dbReference>
<evidence type="ECO:0000256" key="1">
    <source>
        <dbReference type="SAM" id="Coils"/>
    </source>
</evidence>
<evidence type="ECO:0000313" key="3">
    <source>
        <dbReference type="Proteomes" id="UP000596387"/>
    </source>
</evidence>
<dbReference type="EMBL" id="CP047166">
    <property type="protein sequence ID" value="QRF67274.1"/>
    <property type="molecule type" value="Genomic_DNA"/>
</dbReference>
<protein>
    <submittedName>
        <fullName evidence="2">Uncharacterized protein</fullName>
    </submittedName>
</protein>
<gene>
    <name evidence="2" type="ORF">GQA70_13725</name>
</gene>